<dbReference type="Proteomes" id="UP000018130">
    <property type="component" value="Unassembled WGS sequence"/>
</dbReference>
<evidence type="ECO:0000313" key="1">
    <source>
        <dbReference type="EMBL" id="CCQ69346.1"/>
    </source>
</evidence>
<reference evidence="1 2" key="1">
    <citation type="submission" date="2013-01" db="EMBL/GenBank/DDBJ databases">
        <authorList>
            <person name="Bench S."/>
        </authorList>
    </citation>
    <scope>NUCLEOTIDE SEQUENCE [LARGE SCALE GENOMIC DNA]</scope>
    <source>
        <strain evidence="1 2">WH 0402</strain>
    </source>
</reference>
<dbReference type="AlphaFoldDB" id="T2JWG7"/>
<reference evidence="1 2" key="2">
    <citation type="submission" date="2013-09" db="EMBL/GenBank/DDBJ databases">
        <title>Whole genome comparison of six Crocosphaera watsonii strains with differing phenotypes.</title>
        <authorList>
            <person name="Bench S.R."/>
            <person name="Heller P."/>
            <person name="Frank I."/>
            <person name="Arciniega M."/>
            <person name="Shilova I.N."/>
            <person name="Zehr J.P."/>
        </authorList>
    </citation>
    <scope>NUCLEOTIDE SEQUENCE [LARGE SCALE GENOMIC DNA]</scope>
    <source>
        <strain evidence="1 2">WH 0402</strain>
    </source>
</reference>
<name>T2JWG7_CROWT</name>
<gene>
    <name evidence="1" type="ORF">CWATWH0402_6354</name>
</gene>
<organism evidence="1 2">
    <name type="scientific">Crocosphaera watsonii WH 0402</name>
    <dbReference type="NCBI Taxonomy" id="1284629"/>
    <lineage>
        <taxon>Bacteria</taxon>
        <taxon>Bacillati</taxon>
        <taxon>Cyanobacteriota</taxon>
        <taxon>Cyanophyceae</taxon>
        <taxon>Oscillatoriophycideae</taxon>
        <taxon>Chroococcales</taxon>
        <taxon>Aphanothecaceae</taxon>
        <taxon>Crocosphaera</taxon>
    </lineage>
</organism>
<comment type="caution">
    <text evidence="1">The sequence shown here is derived from an EMBL/GenBank/DDBJ whole genome shotgun (WGS) entry which is preliminary data.</text>
</comment>
<sequence length="289" mass="33319">MLSWLWVANQIEFETAILRVEWESYSFLIKETAKCRGKKTIAFQHGVISHTLDIPVTVSRFLTFGEQSAQFLQSLNQDFAKITGQTNLCNDFRPCGSVIDNIQIIPNNFEQKTVLIIDQSVDRAIGFNGLKEQIKTLDELLEKLLMQENIKKVIIRPHPEATISDAWISCKCHYPDKCDFSNAKFPLDMDISRSSVAIGLFSGALAIAAASGLPTYWLKTVDGYYTGDLSCFDEFTFFSEDILEDIQKIMSSEKLYLERRNRILEVSQQYYKNNQKINFDEHFWQMFIE</sequence>
<accession>T2JWG7</accession>
<dbReference type="EMBL" id="CAQN01000955">
    <property type="protein sequence ID" value="CCQ69346.1"/>
    <property type="molecule type" value="Genomic_DNA"/>
</dbReference>
<evidence type="ECO:0008006" key="3">
    <source>
        <dbReference type="Google" id="ProtNLM"/>
    </source>
</evidence>
<proteinExistence type="predicted"/>
<protein>
    <recommendedName>
        <fullName evidence="3">Capsule polysaccharide biosynthesis protein</fullName>
    </recommendedName>
</protein>
<evidence type="ECO:0000313" key="2">
    <source>
        <dbReference type="Proteomes" id="UP000018130"/>
    </source>
</evidence>